<dbReference type="Pfam" id="PF00149">
    <property type="entry name" value="Metallophos"/>
    <property type="match status" value="1"/>
</dbReference>
<evidence type="ECO:0000259" key="3">
    <source>
        <dbReference type="Pfam" id="PF00149"/>
    </source>
</evidence>
<gene>
    <name evidence="4" type="ORF">LSH36_143g03047</name>
</gene>
<proteinExistence type="predicted"/>
<dbReference type="SUPFAM" id="SSF56300">
    <property type="entry name" value="Metallo-dependent phosphatases"/>
    <property type="match status" value="1"/>
</dbReference>
<dbReference type="AlphaFoldDB" id="A0AAD9JV56"/>
<dbReference type="PANTHER" id="PTHR10161:SF14">
    <property type="entry name" value="TARTRATE-RESISTANT ACID PHOSPHATASE TYPE 5"/>
    <property type="match status" value="1"/>
</dbReference>
<dbReference type="Gene3D" id="3.60.21.10">
    <property type="match status" value="1"/>
</dbReference>
<comment type="caution">
    <text evidence="4">The sequence shown here is derived from an EMBL/GenBank/DDBJ whole genome shotgun (WGS) entry which is preliminary data.</text>
</comment>
<evidence type="ECO:0000256" key="1">
    <source>
        <dbReference type="ARBA" id="ARBA00022729"/>
    </source>
</evidence>
<protein>
    <recommendedName>
        <fullName evidence="3">Calcineurin-like phosphoesterase domain-containing protein</fullName>
    </recommendedName>
</protein>
<evidence type="ECO:0000256" key="2">
    <source>
        <dbReference type="ARBA" id="ARBA00022801"/>
    </source>
</evidence>
<dbReference type="InterPro" id="IPR051558">
    <property type="entry name" value="Metallophosphoesterase_PAP"/>
</dbReference>
<keyword evidence="2" id="KW-0378">Hydrolase</keyword>
<accession>A0AAD9JV56</accession>
<dbReference type="InterPro" id="IPR004843">
    <property type="entry name" value="Calcineurin-like_PHP"/>
</dbReference>
<dbReference type="PANTHER" id="PTHR10161">
    <property type="entry name" value="TARTRATE-RESISTANT ACID PHOSPHATASE TYPE 5"/>
    <property type="match status" value="1"/>
</dbReference>
<keyword evidence="5" id="KW-1185">Reference proteome</keyword>
<evidence type="ECO:0000313" key="5">
    <source>
        <dbReference type="Proteomes" id="UP001208570"/>
    </source>
</evidence>
<organism evidence="4 5">
    <name type="scientific">Paralvinella palmiformis</name>
    <dbReference type="NCBI Taxonomy" id="53620"/>
    <lineage>
        <taxon>Eukaryota</taxon>
        <taxon>Metazoa</taxon>
        <taxon>Spiralia</taxon>
        <taxon>Lophotrochozoa</taxon>
        <taxon>Annelida</taxon>
        <taxon>Polychaeta</taxon>
        <taxon>Sedentaria</taxon>
        <taxon>Canalipalpata</taxon>
        <taxon>Terebellida</taxon>
        <taxon>Terebelliformia</taxon>
        <taxon>Alvinellidae</taxon>
        <taxon>Paralvinella</taxon>
    </lineage>
</organism>
<dbReference type="InterPro" id="IPR029052">
    <property type="entry name" value="Metallo-depent_PP-like"/>
</dbReference>
<sequence length="278" mass="32168">MDKQDRVAEAMSIHAGEFQPEFVLSQGDNYPDGITSVDDPRIDIIWREMYNRTNIRGLEWWISLGNHDYGEGLGEEWVQVELSTVDRLWKLPHLWYDYIVSDGNASVHFIIIDTQALGKRLNNYTDMMRWLDETLNSTTSDWVIVNGHHTIYSCAETGPISSTYYNELLPILDRYYGILDIYLAGHDHDVQLLQKIDDPVYFDFVVSGAGGAAWDYEIPTYADILRDEYGINKTFFNVAGSFVAMEATKEYLEMTFVNSNVTNMYTYTRYNTKAHRLQ</sequence>
<name>A0AAD9JV56_9ANNE</name>
<dbReference type="Proteomes" id="UP001208570">
    <property type="component" value="Unassembled WGS sequence"/>
</dbReference>
<feature type="domain" description="Calcineurin-like phosphoesterase" evidence="3">
    <location>
        <begin position="5"/>
        <end position="189"/>
    </location>
</feature>
<dbReference type="GO" id="GO:0016787">
    <property type="term" value="F:hydrolase activity"/>
    <property type="evidence" value="ECO:0007669"/>
    <property type="project" value="UniProtKB-KW"/>
</dbReference>
<reference evidence="4" key="1">
    <citation type="journal article" date="2023" name="Mol. Biol. Evol.">
        <title>Third-Generation Sequencing Reveals the Adaptive Role of the Epigenome in Three Deep-Sea Polychaetes.</title>
        <authorList>
            <person name="Perez M."/>
            <person name="Aroh O."/>
            <person name="Sun Y."/>
            <person name="Lan Y."/>
            <person name="Juniper S.K."/>
            <person name="Young C.R."/>
            <person name="Angers B."/>
            <person name="Qian P.Y."/>
        </authorList>
    </citation>
    <scope>NUCLEOTIDE SEQUENCE</scope>
    <source>
        <strain evidence="4">P08H-3</strain>
    </source>
</reference>
<evidence type="ECO:0000313" key="4">
    <source>
        <dbReference type="EMBL" id="KAK2159933.1"/>
    </source>
</evidence>
<keyword evidence="1" id="KW-0732">Signal</keyword>
<dbReference type="EMBL" id="JAODUP010000143">
    <property type="protein sequence ID" value="KAK2159933.1"/>
    <property type="molecule type" value="Genomic_DNA"/>
</dbReference>